<evidence type="ECO:0000256" key="6">
    <source>
        <dbReference type="SAM" id="MobiDB-lite"/>
    </source>
</evidence>
<sequence length="174" mass="19174">MQAMEEPVARTFLGTRGYLAPEMLQRRDYTRAVDSWALGVIVFVLLCGCLPFDDDSATVPSDDLVKAKFILRFPRWAKNLSSSAKNLLSHLLDVNPRSRYTAEQALAHPWVRGDTAPSGNMLASPGRIKPSPAAGNQGKNTAARISKENAARRQNELASELSPPAKRIPRKQSF</sequence>
<protein>
    <recommendedName>
        <fullName evidence="7">Protein kinase domain-containing protein</fullName>
    </recommendedName>
</protein>
<evidence type="ECO:0000256" key="4">
    <source>
        <dbReference type="ARBA" id="ARBA00022777"/>
    </source>
</evidence>
<dbReference type="SMART" id="SM00220">
    <property type="entry name" value="S_TKc"/>
    <property type="match status" value="1"/>
</dbReference>
<keyword evidence="1" id="KW-0723">Serine/threonine-protein kinase</keyword>
<keyword evidence="4" id="KW-0418">Kinase</keyword>
<gene>
    <name evidence="8" type="ORF">APAL1065_LOCUS6228</name>
</gene>
<evidence type="ECO:0000256" key="5">
    <source>
        <dbReference type="ARBA" id="ARBA00022840"/>
    </source>
</evidence>
<keyword evidence="2" id="KW-0808">Transferase</keyword>
<feature type="compositionally biased region" description="Basic and acidic residues" evidence="6">
    <location>
        <begin position="145"/>
        <end position="155"/>
    </location>
</feature>
<dbReference type="EMBL" id="HBHT01009335">
    <property type="protein sequence ID" value="CAD9953060.1"/>
    <property type="molecule type" value="Transcribed_RNA"/>
</dbReference>
<accession>A0A7S2Y6J6</accession>
<dbReference type="Gene3D" id="1.10.510.10">
    <property type="entry name" value="Transferase(Phosphotransferase) domain 1"/>
    <property type="match status" value="1"/>
</dbReference>
<dbReference type="Pfam" id="PF00069">
    <property type="entry name" value="Pkinase"/>
    <property type="match status" value="1"/>
</dbReference>
<evidence type="ECO:0000256" key="1">
    <source>
        <dbReference type="ARBA" id="ARBA00022527"/>
    </source>
</evidence>
<reference evidence="8" key="1">
    <citation type="submission" date="2021-01" db="EMBL/GenBank/DDBJ databases">
        <authorList>
            <person name="Corre E."/>
            <person name="Pelletier E."/>
            <person name="Niang G."/>
            <person name="Scheremetjew M."/>
            <person name="Finn R."/>
            <person name="Kale V."/>
            <person name="Holt S."/>
            <person name="Cochrane G."/>
            <person name="Meng A."/>
            <person name="Brown T."/>
            <person name="Cohen L."/>
        </authorList>
    </citation>
    <scope>NUCLEOTIDE SEQUENCE</scope>
    <source>
        <strain evidence="8">CCMP125</strain>
    </source>
</reference>
<dbReference type="PROSITE" id="PS50011">
    <property type="entry name" value="PROTEIN_KINASE_DOM"/>
    <property type="match status" value="1"/>
</dbReference>
<evidence type="ECO:0000313" key="8">
    <source>
        <dbReference type="EMBL" id="CAD9953060.1"/>
    </source>
</evidence>
<dbReference type="SUPFAM" id="SSF56112">
    <property type="entry name" value="Protein kinase-like (PK-like)"/>
    <property type="match status" value="1"/>
</dbReference>
<proteinExistence type="predicted"/>
<organism evidence="8">
    <name type="scientific">Entomoneis paludosa</name>
    <dbReference type="NCBI Taxonomy" id="265537"/>
    <lineage>
        <taxon>Eukaryota</taxon>
        <taxon>Sar</taxon>
        <taxon>Stramenopiles</taxon>
        <taxon>Ochrophyta</taxon>
        <taxon>Bacillariophyta</taxon>
        <taxon>Bacillariophyceae</taxon>
        <taxon>Bacillariophycidae</taxon>
        <taxon>Entomoneidaceae</taxon>
        <taxon>Entomoneis</taxon>
    </lineage>
</organism>
<feature type="domain" description="Protein kinase" evidence="7">
    <location>
        <begin position="1"/>
        <end position="111"/>
    </location>
</feature>
<dbReference type="AlphaFoldDB" id="A0A7S2Y6J6"/>
<dbReference type="GO" id="GO:0005524">
    <property type="term" value="F:ATP binding"/>
    <property type="evidence" value="ECO:0007669"/>
    <property type="project" value="UniProtKB-KW"/>
</dbReference>
<name>A0A7S2Y6J6_9STRA</name>
<dbReference type="InterPro" id="IPR030616">
    <property type="entry name" value="Aur-like"/>
</dbReference>
<dbReference type="InterPro" id="IPR000719">
    <property type="entry name" value="Prot_kinase_dom"/>
</dbReference>
<evidence type="ECO:0000256" key="2">
    <source>
        <dbReference type="ARBA" id="ARBA00022679"/>
    </source>
</evidence>
<evidence type="ECO:0000256" key="3">
    <source>
        <dbReference type="ARBA" id="ARBA00022741"/>
    </source>
</evidence>
<feature type="region of interest" description="Disordered" evidence="6">
    <location>
        <begin position="117"/>
        <end position="174"/>
    </location>
</feature>
<dbReference type="InterPro" id="IPR011009">
    <property type="entry name" value="Kinase-like_dom_sf"/>
</dbReference>
<evidence type="ECO:0000259" key="7">
    <source>
        <dbReference type="PROSITE" id="PS50011"/>
    </source>
</evidence>
<dbReference type="GO" id="GO:0004674">
    <property type="term" value="F:protein serine/threonine kinase activity"/>
    <property type="evidence" value="ECO:0007669"/>
    <property type="project" value="UniProtKB-KW"/>
</dbReference>
<keyword evidence="5" id="KW-0067">ATP-binding</keyword>
<keyword evidence="3" id="KW-0547">Nucleotide-binding</keyword>
<dbReference type="PANTHER" id="PTHR24350">
    <property type="entry name" value="SERINE/THREONINE-PROTEIN KINASE IAL-RELATED"/>
    <property type="match status" value="1"/>
</dbReference>